<evidence type="ECO:0000256" key="5">
    <source>
        <dbReference type="ARBA" id="ARBA00023136"/>
    </source>
</evidence>
<evidence type="ECO:0000256" key="6">
    <source>
        <dbReference type="SAM" id="Phobius"/>
    </source>
</evidence>
<feature type="transmembrane region" description="Helical" evidence="6">
    <location>
        <begin position="102"/>
        <end position="122"/>
    </location>
</feature>
<feature type="transmembrane region" description="Helical" evidence="6">
    <location>
        <begin position="227"/>
        <end position="246"/>
    </location>
</feature>
<dbReference type="Pfam" id="PF00083">
    <property type="entry name" value="Sugar_tr"/>
    <property type="match status" value="1"/>
</dbReference>
<gene>
    <name evidence="8" type="ORF">KUCA_T00001284001</name>
</gene>
<dbReference type="Gene3D" id="1.20.1250.20">
    <property type="entry name" value="MFS general substrate transporter like domains"/>
    <property type="match status" value="1"/>
</dbReference>
<dbReference type="HOGENOM" id="CLU_001265_52_4_1"/>
<reference evidence="8" key="2">
    <citation type="submission" date="2014-02" db="EMBL/GenBank/DDBJ databases">
        <title>Complete DNA sequence of /Kuraishia capsulata/ illustrates novel genomic features among budding yeasts (/Saccharomycotina/).</title>
        <authorList>
            <person name="Morales L."/>
            <person name="Noel B."/>
            <person name="Porcel B."/>
            <person name="Marcet-Houben M."/>
            <person name="Hullo M-F."/>
            <person name="Sacerdot C."/>
            <person name="Tekaia F."/>
            <person name="Leh-Louis V."/>
            <person name="Despons L."/>
            <person name="Khanna V."/>
            <person name="Aury J-M."/>
            <person name="Barbe V."/>
            <person name="Couloux A."/>
            <person name="Labadie K."/>
            <person name="Pelletier E."/>
            <person name="Souciet J-L."/>
            <person name="Boekhout T."/>
            <person name="Gabaldon T."/>
            <person name="Wincker P."/>
            <person name="Dujon B."/>
        </authorList>
    </citation>
    <scope>NUCLEOTIDE SEQUENCE</scope>
    <source>
        <strain evidence="8">CBS 1993</strain>
    </source>
</reference>
<feature type="transmembrane region" description="Helical" evidence="6">
    <location>
        <begin position="485"/>
        <end position="506"/>
    </location>
</feature>
<keyword evidence="2" id="KW-0813">Transport</keyword>
<evidence type="ECO:0000313" key="8">
    <source>
        <dbReference type="EMBL" id="CDK25315.1"/>
    </source>
</evidence>
<evidence type="ECO:0000313" key="9">
    <source>
        <dbReference type="Proteomes" id="UP000019384"/>
    </source>
</evidence>
<evidence type="ECO:0000256" key="1">
    <source>
        <dbReference type="ARBA" id="ARBA00004141"/>
    </source>
</evidence>
<dbReference type="RefSeq" id="XP_022457327.1">
    <property type="nucleotide sequence ID" value="XM_022603446.1"/>
</dbReference>
<evidence type="ECO:0000259" key="7">
    <source>
        <dbReference type="PROSITE" id="PS50850"/>
    </source>
</evidence>
<feature type="transmembrane region" description="Helical" evidence="6">
    <location>
        <begin position="398"/>
        <end position="417"/>
    </location>
</feature>
<dbReference type="InterPro" id="IPR036259">
    <property type="entry name" value="MFS_trans_sf"/>
</dbReference>
<feature type="transmembrane region" description="Helical" evidence="6">
    <location>
        <begin position="423"/>
        <end position="444"/>
    </location>
</feature>
<dbReference type="GO" id="GO:0016020">
    <property type="term" value="C:membrane"/>
    <property type="evidence" value="ECO:0007669"/>
    <property type="project" value="UniProtKB-SubCell"/>
</dbReference>
<keyword evidence="4 6" id="KW-1133">Transmembrane helix</keyword>
<comment type="subcellular location">
    <subcellularLocation>
        <location evidence="1">Membrane</location>
        <topology evidence="1">Multi-pass membrane protein</topology>
    </subcellularLocation>
</comment>
<dbReference type="STRING" id="1382522.W6MTY4"/>
<feature type="transmembrane region" description="Helical" evidence="6">
    <location>
        <begin position="456"/>
        <end position="479"/>
    </location>
</feature>
<dbReference type="PROSITE" id="PS50850">
    <property type="entry name" value="MFS"/>
    <property type="match status" value="1"/>
</dbReference>
<dbReference type="PANTHER" id="PTHR23511">
    <property type="entry name" value="SYNAPTIC VESICLE GLYCOPROTEIN 2"/>
    <property type="match status" value="1"/>
</dbReference>
<dbReference type="Proteomes" id="UP000019384">
    <property type="component" value="Unassembled WGS sequence"/>
</dbReference>
<name>W6MTY4_9ASCO</name>
<sequence length="514" mass="57002">MPDSKEVNLISVDAENDLSSTSNSFDNGNDMDALGNDVVLDKKMFLINDAIDEIGFTWYQFKIFCLAGFGYSADSQLTLIPSTVQSFVQLQYNKEFPVSTEIAYAGLFAGALLWGISADLIGRRFAFNSSLFLGALFSFVVGGTSSYPMYQVFNFLSNLALGGNLALDISVYLEFLPFKHQWTTTLMAFWWGVGQTVCVLIAWAFLPKYSCSSADDCPSSSNRGWRYVWYVNSAIMMAGALARFFLVKLEETPKFLVSNNRDEDAVACLHRIATKYNRPCSLTLEQLTECGTIKSNKSFNYTWKGGIQLMNHHFALLFPNKVSSWSTFLNFFSWFGIGITYGLFSNFLPYFLSSRGAQTSNGSVYQTYRDNTIANFVCLFGPIIAAGLIFIPKVGRRGTMAIGGILSMIFLFCYTTVRTEPQNVAFSSITYLCIYVYYGCLYAYTPEVMPSAARGTGASVAMVFNRLAGLIVPLIAYYGDTSSSVPIWVCGTFIGVIGLLAITFPFEPTTMRSV</sequence>
<feature type="transmembrane region" description="Helical" evidence="6">
    <location>
        <begin position="331"/>
        <end position="352"/>
    </location>
</feature>
<evidence type="ECO:0000256" key="3">
    <source>
        <dbReference type="ARBA" id="ARBA00022692"/>
    </source>
</evidence>
<dbReference type="EMBL" id="HG793126">
    <property type="protein sequence ID" value="CDK25315.1"/>
    <property type="molecule type" value="Genomic_DNA"/>
</dbReference>
<proteinExistence type="predicted"/>
<evidence type="ECO:0000256" key="2">
    <source>
        <dbReference type="ARBA" id="ARBA00022448"/>
    </source>
</evidence>
<accession>W6MTY4</accession>
<feature type="transmembrane region" description="Helical" evidence="6">
    <location>
        <begin position="372"/>
        <end position="391"/>
    </location>
</feature>
<dbReference type="InterPro" id="IPR005828">
    <property type="entry name" value="MFS_sugar_transport-like"/>
</dbReference>
<dbReference type="PANTHER" id="PTHR23511:SF4">
    <property type="entry name" value="MAJOR FACILITATOR SUPERFAMILY (MFS) PROFILE DOMAIN-CONTAINING PROTEIN"/>
    <property type="match status" value="1"/>
</dbReference>
<reference evidence="8" key="1">
    <citation type="submission" date="2013-12" db="EMBL/GenBank/DDBJ databases">
        <authorList>
            <person name="Genoscope - CEA"/>
        </authorList>
    </citation>
    <scope>NUCLEOTIDE SEQUENCE</scope>
    <source>
        <strain evidence="8">CBS 1993</strain>
    </source>
</reference>
<keyword evidence="3 6" id="KW-0812">Transmembrane</keyword>
<organism evidence="8 9">
    <name type="scientific">Kuraishia capsulata CBS 1993</name>
    <dbReference type="NCBI Taxonomy" id="1382522"/>
    <lineage>
        <taxon>Eukaryota</taxon>
        <taxon>Fungi</taxon>
        <taxon>Dikarya</taxon>
        <taxon>Ascomycota</taxon>
        <taxon>Saccharomycotina</taxon>
        <taxon>Pichiomycetes</taxon>
        <taxon>Pichiales</taxon>
        <taxon>Pichiaceae</taxon>
        <taxon>Kuraishia</taxon>
    </lineage>
</organism>
<feature type="transmembrane region" description="Helical" evidence="6">
    <location>
        <begin position="188"/>
        <end position="207"/>
    </location>
</feature>
<dbReference type="GO" id="GO:0022857">
    <property type="term" value="F:transmembrane transporter activity"/>
    <property type="evidence" value="ECO:0007669"/>
    <property type="project" value="InterPro"/>
</dbReference>
<keyword evidence="9" id="KW-1185">Reference proteome</keyword>
<feature type="domain" description="Major facilitator superfamily (MFS) profile" evidence="7">
    <location>
        <begin position="60"/>
        <end position="510"/>
    </location>
</feature>
<dbReference type="SUPFAM" id="SSF103473">
    <property type="entry name" value="MFS general substrate transporter"/>
    <property type="match status" value="1"/>
</dbReference>
<keyword evidence="5 6" id="KW-0472">Membrane</keyword>
<evidence type="ECO:0000256" key="4">
    <source>
        <dbReference type="ARBA" id="ARBA00022989"/>
    </source>
</evidence>
<dbReference type="InterPro" id="IPR020846">
    <property type="entry name" value="MFS_dom"/>
</dbReference>
<dbReference type="GeneID" id="34518715"/>
<feature type="transmembrane region" description="Helical" evidence="6">
    <location>
        <begin position="129"/>
        <end position="149"/>
    </location>
</feature>
<dbReference type="AlphaFoldDB" id="W6MTY4"/>
<protein>
    <recommendedName>
        <fullName evidence="7">Major facilitator superfamily (MFS) profile domain-containing protein</fullName>
    </recommendedName>
</protein>
<dbReference type="OrthoDB" id="3936150at2759"/>